<dbReference type="SUPFAM" id="SSF52540">
    <property type="entry name" value="P-loop containing nucleoside triphosphate hydrolases"/>
    <property type="match status" value="1"/>
</dbReference>
<dbReference type="EMBL" id="JRNT01000005">
    <property type="protein sequence ID" value="KGF48256.1"/>
    <property type="molecule type" value="Genomic_DNA"/>
</dbReference>
<dbReference type="GO" id="GO:0015937">
    <property type="term" value="P:coenzyme A biosynthetic process"/>
    <property type="evidence" value="ECO:0007669"/>
    <property type="project" value="UniProtKB-UniRule"/>
</dbReference>
<evidence type="ECO:0000256" key="6">
    <source>
        <dbReference type="ARBA" id="ARBA00022840"/>
    </source>
</evidence>
<dbReference type="EC" id="2.7.1.24" evidence="8 9"/>
<proteinExistence type="inferred from homology"/>
<comment type="similarity">
    <text evidence="1 8">Belongs to the CoaE family.</text>
</comment>
<dbReference type="GO" id="GO:0005524">
    <property type="term" value="F:ATP binding"/>
    <property type="evidence" value="ECO:0007669"/>
    <property type="project" value="UniProtKB-UniRule"/>
</dbReference>
<dbReference type="Proteomes" id="UP000029628">
    <property type="component" value="Unassembled WGS sequence"/>
</dbReference>
<evidence type="ECO:0000256" key="8">
    <source>
        <dbReference type="HAMAP-Rule" id="MF_00376"/>
    </source>
</evidence>
<dbReference type="Gene3D" id="3.40.50.300">
    <property type="entry name" value="P-loop containing nucleotide triphosphate hydrolases"/>
    <property type="match status" value="1"/>
</dbReference>
<keyword evidence="11" id="KW-1185">Reference proteome</keyword>
<keyword evidence="7 8" id="KW-0173">Coenzyme A biosynthesis</keyword>
<evidence type="ECO:0000256" key="5">
    <source>
        <dbReference type="ARBA" id="ARBA00022777"/>
    </source>
</evidence>
<dbReference type="CDD" id="cd02022">
    <property type="entry name" value="DPCK"/>
    <property type="match status" value="1"/>
</dbReference>
<dbReference type="InterPro" id="IPR027417">
    <property type="entry name" value="P-loop_NTPase"/>
</dbReference>
<dbReference type="RefSeq" id="WP_038151215.1">
    <property type="nucleotide sequence ID" value="NZ_JRNT01000005.1"/>
</dbReference>
<evidence type="ECO:0000313" key="11">
    <source>
        <dbReference type="Proteomes" id="UP000029628"/>
    </source>
</evidence>
<evidence type="ECO:0000256" key="1">
    <source>
        <dbReference type="ARBA" id="ARBA00009018"/>
    </source>
</evidence>
<comment type="caution">
    <text evidence="10">The sequence shown here is derived from an EMBL/GenBank/DDBJ whole genome shotgun (WGS) entry which is preliminary data.</text>
</comment>
<dbReference type="Pfam" id="PF01121">
    <property type="entry name" value="CoaE"/>
    <property type="match status" value="1"/>
</dbReference>
<keyword evidence="3 8" id="KW-0808">Transferase</keyword>
<organism evidence="10 11">
    <name type="scientific">Veillonella montpellierensis DNF00314</name>
    <dbReference type="NCBI Taxonomy" id="1401067"/>
    <lineage>
        <taxon>Bacteria</taxon>
        <taxon>Bacillati</taxon>
        <taxon>Bacillota</taxon>
        <taxon>Negativicutes</taxon>
        <taxon>Veillonellales</taxon>
        <taxon>Veillonellaceae</taxon>
        <taxon>Veillonella</taxon>
    </lineage>
</organism>
<dbReference type="UniPathway" id="UPA00241">
    <property type="reaction ID" value="UER00356"/>
</dbReference>
<evidence type="ECO:0000256" key="3">
    <source>
        <dbReference type="ARBA" id="ARBA00022679"/>
    </source>
</evidence>
<evidence type="ECO:0000256" key="4">
    <source>
        <dbReference type="ARBA" id="ARBA00022741"/>
    </source>
</evidence>
<comment type="subcellular location">
    <subcellularLocation>
        <location evidence="8">Cytoplasm</location>
    </subcellularLocation>
</comment>
<keyword evidence="2 8" id="KW-0963">Cytoplasm</keyword>
<dbReference type="InterPro" id="IPR001977">
    <property type="entry name" value="Depp_CoAkinase"/>
</dbReference>
<dbReference type="HAMAP" id="MF_00376">
    <property type="entry name" value="Dephospho_CoA_kinase"/>
    <property type="match status" value="1"/>
</dbReference>
<keyword evidence="4 8" id="KW-0547">Nucleotide-binding</keyword>
<keyword evidence="5 8" id="KW-0418">Kinase</keyword>
<comment type="function">
    <text evidence="8">Catalyzes the phosphorylation of the 3'-hydroxyl group of dephosphocoenzyme A to form coenzyme A.</text>
</comment>
<evidence type="ECO:0000256" key="2">
    <source>
        <dbReference type="ARBA" id="ARBA00022490"/>
    </source>
</evidence>
<dbReference type="GO" id="GO:0005737">
    <property type="term" value="C:cytoplasm"/>
    <property type="evidence" value="ECO:0007669"/>
    <property type="project" value="UniProtKB-SubCell"/>
</dbReference>
<dbReference type="eggNOG" id="COG0237">
    <property type="taxonomic scope" value="Bacteria"/>
</dbReference>
<gene>
    <name evidence="8" type="primary">coaE</name>
    <name evidence="10" type="ORF">HMPREF0872_01295</name>
</gene>
<sequence>MYKIGLTGGIAAGKSTVLNWLLTHDIVTVDADVVARQVVEPHTPGLEAVVAAFGKDIVRNDGTLNREKLGAIVFRDEDKRHQLNTILHTYIYEKMMDLTAEYEAKGYETIIYDIPLLIETGWVTMMDEIWLVYVDYDVQLARLMERNGYTQEQAKARIDSQMPLADKKKYAQVIIDNNGSERDLYEQLNELWRKECHRFVRRK</sequence>
<dbReference type="AlphaFoldDB" id="A0A096ANJ3"/>
<comment type="catalytic activity">
    <reaction evidence="8">
        <text>3'-dephospho-CoA + ATP = ADP + CoA + H(+)</text>
        <dbReference type="Rhea" id="RHEA:18245"/>
        <dbReference type="ChEBI" id="CHEBI:15378"/>
        <dbReference type="ChEBI" id="CHEBI:30616"/>
        <dbReference type="ChEBI" id="CHEBI:57287"/>
        <dbReference type="ChEBI" id="CHEBI:57328"/>
        <dbReference type="ChEBI" id="CHEBI:456216"/>
        <dbReference type="EC" id="2.7.1.24"/>
    </reaction>
</comment>
<dbReference type="GO" id="GO:0004140">
    <property type="term" value="F:dephospho-CoA kinase activity"/>
    <property type="evidence" value="ECO:0007669"/>
    <property type="project" value="UniProtKB-UniRule"/>
</dbReference>
<name>A0A096ANJ3_9FIRM</name>
<reference evidence="10 11" key="1">
    <citation type="submission" date="2014-07" db="EMBL/GenBank/DDBJ databases">
        <authorList>
            <person name="McCorrison J."/>
            <person name="Sanka R."/>
            <person name="Torralba M."/>
            <person name="Gillis M."/>
            <person name="Haft D.H."/>
            <person name="Methe B."/>
            <person name="Sutton G."/>
            <person name="Nelson K.E."/>
        </authorList>
    </citation>
    <scope>NUCLEOTIDE SEQUENCE [LARGE SCALE GENOMIC DNA]</scope>
    <source>
        <strain evidence="10 11">DNF00314</strain>
    </source>
</reference>
<accession>A0A096ANJ3</accession>
<dbReference type="PROSITE" id="PS51219">
    <property type="entry name" value="DPCK"/>
    <property type="match status" value="1"/>
</dbReference>
<dbReference type="PANTHER" id="PTHR10695">
    <property type="entry name" value="DEPHOSPHO-COA KINASE-RELATED"/>
    <property type="match status" value="1"/>
</dbReference>
<dbReference type="PANTHER" id="PTHR10695:SF46">
    <property type="entry name" value="BIFUNCTIONAL COENZYME A SYNTHASE-RELATED"/>
    <property type="match status" value="1"/>
</dbReference>
<keyword evidence="6 8" id="KW-0067">ATP-binding</keyword>
<protein>
    <recommendedName>
        <fullName evidence="8 9">Dephospho-CoA kinase</fullName>
        <ecNumber evidence="8 9">2.7.1.24</ecNumber>
    </recommendedName>
    <alternativeName>
        <fullName evidence="8">Dephosphocoenzyme A kinase</fullName>
    </alternativeName>
</protein>
<evidence type="ECO:0000256" key="9">
    <source>
        <dbReference type="NCBIfam" id="TIGR00152"/>
    </source>
</evidence>
<comment type="pathway">
    <text evidence="8">Cofactor biosynthesis; coenzyme A biosynthesis; CoA from (R)-pantothenate: step 5/5.</text>
</comment>
<dbReference type="FunFam" id="3.40.50.300:FF:000991">
    <property type="entry name" value="Dephospho-CoA kinase"/>
    <property type="match status" value="1"/>
</dbReference>
<evidence type="ECO:0000313" key="10">
    <source>
        <dbReference type="EMBL" id="KGF48256.1"/>
    </source>
</evidence>
<feature type="binding site" evidence="8">
    <location>
        <begin position="11"/>
        <end position="16"/>
    </location>
    <ligand>
        <name>ATP</name>
        <dbReference type="ChEBI" id="CHEBI:30616"/>
    </ligand>
</feature>
<dbReference type="NCBIfam" id="TIGR00152">
    <property type="entry name" value="dephospho-CoA kinase"/>
    <property type="match status" value="1"/>
</dbReference>
<evidence type="ECO:0000256" key="7">
    <source>
        <dbReference type="ARBA" id="ARBA00022993"/>
    </source>
</evidence>